<keyword evidence="2" id="KW-0238">DNA-binding</keyword>
<evidence type="ECO:0000259" key="4">
    <source>
        <dbReference type="PROSITE" id="PS51898"/>
    </source>
</evidence>
<comment type="similarity">
    <text evidence="1">Belongs to the 'phage' integrase family.</text>
</comment>
<evidence type="ECO:0000256" key="1">
    <source>
        <dbReference type="ARBA" id="ARBA00008857"/>
    </source>
</evidence>
<dbReference type="InterPro" id="IPR013762">
    <property type="entry name" value="Integrase-like_cat_sf"/>
</dbReference>
<dbReference type="RefSeq" id="WP_006898141.1">
    <property type="nucleotide sequence ID" value="NZ_BAAARB010000015.1"/>
</dbReference>
<name>A0ABP5URZ1_9ACTN</name>
<dbReference type="InterPro" id="IPR050090">
    <property type="entry name" value="Tyrosine_recombinase_XerCD"/>
</dbReference>
<dbReference type="PANTHER" id="PTHR30349">
    <property type="entry name" value="PHAGE INTEGRASE-RELATED"/>
    <property type="match status" value="1"/>
</dbReference>
<keyword evidence="6" id="KW-1185">Reference proteome</keyword>
<dbReference type="PANTHER" id="PTHR30349:SF41">
    <property type="entry name" value="INTEGRASE_RECOMBINASE PROTEIN MJ0367-RELATED"/>
    <property type="match status" value="1"/>
</dbReference>
<dbReference type="Pfam" id="PF00589">
    <property type="entry name" value="Phage_integrase"/>
    <property type="match status" value="1"/>
</dbReference>
<keyword evidence="3" id="KW-0233">DNA recombination</keyword>
<dbReference type="InterPro" id="IPR011010">
    <property type="entry name" value="DNA_brk_join_enz"/>
</dbReference>
<dbReference type="SUPFAM" id="SSF56349">
    <property type="entry name" value="DNA breaking-rejoining enzymes"/>
    <property type="match status" value="1"/>
</dbReference>
<sequence length="748" mass="84547">MTPDHTPRLIPADAADPSGDSLWEAQWARVPDQWRQLRYRIDQAPADRVFLLNRRYLRNPDGHDFTPQSVPLRLQQELAWWVWLCGADGLRKIEPSLLRWFSLTLTAAVADYQRVHGDPPTSVTDLGVADLTRSALVGFEQRNARLASANSRRNITNFIEQMHLHVSVRCGTKPWWEHDIWDLRADRRIPQREHEPAHDKALRLDTLEPRWLRDGVRFWLRTALSTELLRWSSAVERARTLSRLLGPFLQAQGIDDPVISTDPAVLRQVFTDFSGYLHSPQACARPGRLLSASAVDEARSQTQVFYTFMADHAPEAAAATGDRRWLAVSAAHTRLWGPAFRTRHSSRVRELTWYSTSELQQMLCYLDVLSADRGFPVSITHPDRTLSVVAGLGDPQTARIWLLQALTGRRASEILMLDHEPLEAIPGIERPVDSNDPDAFVAKLRYQQTKVDGVIPTILVEQAVVNIIAEQQQYNRDHYPDLTPKYLFLGVRHQFQGQRPRPYASYRSALAKLDRVHGLTDSAGNPLRFTQTHRLRHTRATELLNDGVPIHVVQRYLGHASPEMTLRYAATLAATAEAEFLKHKKIGAHGADLGISPTDVYDMTQLSQRTDRVLPNGVCLLPPLQTCDKGNACLTCGHFATDRTHLDELADQRTRTESLLQVRRRQYHERTGRQLSDENVWVHERLREIASLDAIIARLAAEEDQASADRDSAVAGAGTSDRRPLLQIQTRGLHEIALGKAENRGNGV</sequence>
<gene>
    <name evidence="5" type="ORF">GCM10009855_27160</name>
</gene>
<organism evidence="5 6">
    <name type="scientific">Gordonia cholesterolivorans</name>
    <dbReference type="NCBI Taxonomy" id="559625"/>
    <lineage>
        <taxon>Bacteria</taxon>
        <taxon>Bacillati</taxon>
        <taxon>Actinomycetota</taxon>
        <taxon>Actinomycetes</taxon>
        <taxon>Mycobacteriales</taxon>
        <taxon>Gordoniaceae</taxon>
        <taxon>Gordonia</taxon>
    </lineage>
</organism>
<reference evidence="6" key="1">
    <citation type="journal article" date="2019" name="Int. J. Syst. Evol. Microbiol.">
        <title>The Global Catalogue of Microorganisms (GCM) 10K type strain sequencing project: providing services to taxonomists for standard genome sequencing and annotation.</title>
        <authorList>
            <consortium name="The Broad Institute Genomics Platform"/>
            <consortium name="The Broad Institute Genome Sequencing Center for Infectious Disease"/>
            <person name="Wu L."/>
            <person name="Ma J."/>
        </authorList>
    </citation>
    <scope>NUCLEOTIDE SEQUENCE [LARGE SCALE GENOMIC DNA]</scope>
    <source>
        <strain evidence="6">JCM 16227</strain>
    </source>
</reference>
<dbReference type="Gene3D" id="1.10.443.10">
    <property type="entry name" value="Intergrase catalytic core"/>
    <property type="match status" value="1"/>
</dbReference>
<feature type="domain" description="Tyr recombinase" evidence="4">
    <location>
        <begin position="349"/>
        <end position="582"/>
    </location>
</feature>
<dbReference type="EMBL" id="BAAARB010000015">
    <property type="protein sequence ID" value="GAA2385549.1"/>
    <property type="molecule type" value="Genomic_DNA"/>
</dbReference>
<evidence type="ECO:0000313" key="5">
    <source>
        <dbReference type="EMBL" id="GAA2385549.1"/>
    </source>
</evidence>
<dbReference type="Proteomes" id="UP001501170">
    <property type="component" value="Unassembled WGS sequence"/>
</dbReference>
<comment type="caution">
    <text evidence="5">The sequence shown here is derived from an EMBL/GenBank/DDBJ whole genome shotgun (WGS) entry which is preliminary data.</text>
</comment>
<accession>A0ABP5URZ1</accession>
<dbReference type="PROSITE" id="PS51898">
    <property type="entry name" value="TYR_RECOMBINASE"/>
    <property type="match status" value="1"/>
</dbReference>
<evidence type="ECO:0000313" key="6">
    <source>
        <dbReference type="Proteomes" id="UP001501170"/>
    </source>
</evidence>
<evidence type="ECO:0000256" key="3">
    <source>
        <dbReference type="ARBA" id="ARBA00023172"/>
    </source>
</evidence>
<evidence type="ECO:0000256" key="2">
    <source>
        <dbReference type="ARBA" id="ARBA00023125"/>
    </source>
</evidence>
<proteinExistence type="inferred from homology"/>
<protein>
    <submittedName>
        <fullName evidence="5">Tyrosine-type recombinase/integrase</fullName>
    </submittedName>
</protein>
<dbReference type="InterPro" id="IPR002104">
    <property type="entry name" value="Integrase_catalytic"/>
</dbReference>